<reference evidence="1" key="1">
    <citation type="submission" date="2020-04" db="EMBL/GenBank/DDBJ databases">
        <authorList>
            <person name="Chiriac C."/>
            <person name="Salcher M."/>
            <person name="Ghai R."/>
            <person name="Kavagutti S V."/>
        </authorList>
    </citation>
    <scope>NUCLEOTIDE SEQUENCE</scope>
</reference>
<gene>
    <name evidence="1" type="ORF">UFOVP111_2</name>
</gene>
<accession>A0A6J5L5Y2</accession>
<protein>
    <submittedName>
        <fullName evidence="1">Uncharacterized protein</fullName>
    </submittedName>
</protein>
<organism evidence="1">
    <name type="scientific">uncultured Caudovirales phage</name>
    <dbReference type="NCBI Taxonomy" id="2100421"/>
    <lineage>
        <taxon>Viruses</taxon>
        <taxon>Duplodnaviria</taxon>
        <taxon>Heunggongvirae</taxon>
        <taxon>Uroviricota</taxon>
        <taxon>Caudoviricetes</taxon>
        <taxon>Peduoviridae</taxon>
        <taxon>Maltschvirus</taxon>
        <taxon>Maltschvirus maltsch</taxon>
    </lineage>
</organism>
<proteinExistence type="predicted"/>
<sequence length="55" mass="6574">MRVTQKDVEARKFAGTWLLSAIVVRDIYAYREHAQYYGYTKQEALRLFVERCNSQ</sequence>
<name>A0A6J5L5Y2_9CAUD</name>
<dbReference type="EMBL" id="LR796226">
    <property type="protein sequence ID" value="CAB4128030.1"/>
    <property type="molecule type" value="Genomic_DNA"/>
</dbReference>
<evidence type="ECO:0000313" key="1">
    <source>
        <dbReference type="EMBL" id="CAB4128030.1"/>
    </source>
</evidence>